<evidence type="ECO:0000313" key="1">
    <source>
        <dbReference type="EMBL" id="KAF9991678.1"/>
    </source>
</evidence>
<dbReference type="SUPFAM" id="SSF88723">
    <property type="entry name" value="PIN domain-like"/>
    <property type="match status" value="1"/>
</dbReference>
<keyword evidence="2" id="KW-1185">Reference proteome</keyword>
<dbReference type="Gene3D" id="3.40.50.1010">
    <property type="entry name" value="5'-nuclease"/>
    <property type="match status" value="1"/>
</dbReference>
<comment type="caution">
    <text evidence="1">The sequence shown here is derived from an EMBL/GenBank/DDBJ whole genome shotgun (WGS) entry which is preliminary data.</text>
</comment>
<dbReference type="InterPro" id="IPR029060">
    <property type="entry name" value="PIN-like_dom_sf"/>
</dbReference>
<evidence type="ECO:0000313" key="2">
    <source>
        <dbReference type="Proteomes" id="UP000749646"/>
    </source>
</evidence>
<sequence length="153" mass="17358">MEVAHRIVEQAISKFGASESLVLYLDGHPCQEKAATQASREEHRSKAPARAEKQLGEFEARLQSGVRLRKHQFLDVQKNLTLGFHWTLEARRAFADYMRSQHWNVVECPTEADPMIATEFQHGDIVVTRDSAAFVYENIESDLEGPTTCISRS</sequence>
<dbReference type="OrthoDB" id="2403973at2759"/>
<accession>A0A9P6MCG5</accession>
<organism evidence="1 2">
    <name type="scientific">Modicella reniformis</name>
    <dbReference type="NCBI Taxonomy" id="1440133"/>
    <lineage>
        <taxon>Eukaryota</taxon>
        <taxon>Fungi</taxon>
        <taxon>Fungi incertae sedis</taxon>
        <taxon>Mucoromycota</taxon>
        <taxon>Mortierellomycotina</taxon>
        <taxon>Mortierellomycetes</taxon>
        <taxon>Mortierellales</taxon>
        <taxon>Mortierellaceae</taxon>
        <taxon>Modicella</taxon>
    </lineage>
</organism>
<proteinExistence type="predicted"/>
<dbReference type="AlphaFoldDB" id="A0A9P6MCG5"/>
<protein>
    <submittedName>
        <fullName evidence="1">Uncharacterized protein</fullName>
    </submittedName>
</protein>
<name>A0A9P6MCG5_9FUNG</name>
<dbReference type="EMBL" id="JAAAHW010002598">
    <property type="protein sequence ID" value="KAF9991678.1"/>
    <property type="molecule type" value="Genomic_DNA"/>
</dbReference>
<gene>
    <name evidence="1" type="ORF">BGZ65_000252</name>
</gene>
<reference evidence="1" key="1">
    <citation type="journal article" date="2020" name="Fungal Divers.">
        <title>Resolving the Mortierellaceae phylogeny through synthesis of multi-gene phylogenetics and phylogenomics.</title>
        <authorList>
            <person name="Vandepol N."/>
            <person name="Liber J."/>
            <person name="Desiro A."/>
            <person name="Na H."/>
            <person name="Kennedy M."/>
            <person name="Barry K."/>
            <person name="Grigoriev I.V."/>
            <person name="Miller A.N."/>
            <person name="O'Donnell K."/>
            <person name="Stajich J.E."/>
            <person name="Bonito G."/>
        </authorList>
    </citation>
    <scope>NUCLEOTIDE SEQUENCE</scope>
    <source>
        <strain evidence="1">MES-2147</strain>
    </source>
</reference>
<dbReference type="Proteomes" id="UP000749646">
    <property type="component" value="Unassembled WGS sequence"/>
</dbReference>